<evidence type="ECO:0000313" key="3">
    <source>
        <dbReference type="Proteomes" id="UP000770717"/>
    </source>
</evidence>
<evidence type="ECO:0000256" key="1">
    <source>
        <dbReference type="SAM" id="Coils"/>
    </source>
</evidence>
<evidence type="ECO:0008006" key="4">
    <source>
        <dbReference type="Google" id="ProtNLM"/>
    </source>
</evidence>
<organism evidence="2 3">
    <name type="scientific">Eleutherodactylus coqui</name>
    <name type="common">Puerto Rican coqui</name>
    <dbReference type="NCBI Taxonomy" id="57060"/>
    <lineage>
        <taxon>Eukaryota</taxon>
        <taxon>Metazoa</taxon>
        <taxon>Chordata</taxon>
        <taxon>Craniata</taxon>
        <taxon>Vertebrata</taxon>
        <taxon>Euteleostomi</taxon>
        <taxon>Amphibia</taxon>
        <taxon>Batrachia</taxon>
        <taxon>Anura</taxon>
        <taxon>Neobatrachia</taxon>
        <taxon>Hyloidea</taxon>
        <taxon>Eleutherodactylidae</taxon>
        <taxon>Eleutherodactylinae</taxon>
        <taxon>Eleutherodactylus</taxon>
        <taxon>Eleutherodactylus</taxon>
    </lineage>
</organism>
<sequence>MWSPDAPVSDENQIPHVQNVYHQSVGQTSSKVLTGPKFAVLDLNTLVHKRSSPSKPSNHSAFINMKSTRVGAGTPGGVWIDPCRTDILTESSETEANTSKKQLFSSLVETKVSEGDLDTLSTCPENNDQFSQSCNIAVLPQSIDSSDSQTASSDHKDNHRWSLKQVGHSQHMKGDELIHLPSAINTNELPELWIFPALGDDTCRKVSLTSDDPESGNDTYDVLVPGRPCRHGIELGEIQLQNLDSKDEDNAVNDPDPDALHISKQEILLPTMRNDSLVEDLLPTNQKFDYAEEPNAVTSTNTSYEIDPFLNAASEQSSGIGIDELSEVTEVIANWNLSIKDHDYFQYKSADDEGNDEGCPQIEKSWSSAGMMMNDLSELQLLTGSPEKLGPVLDHYEGYLPDALPIKSYLLTELVYRDPAISPLCNPRFYTKKRTNKCCTPVIRATTDNILNEGDSTPLTTHAGCFSHISKMDQEAGTSMTPVSTTEGVTWMTPMMLLNKSMNTSFIELGKKSAKDNSSETDSLLWSFSKEALCNATQQELLDRLEGTLIVIEVLSRQLQGWQENKVSCKPSEQRECATQTCVTYSSTEEQYYHRLYLKTLSQLQSVQRSQREERMLLQHLKISHKDEASSAIEFANSLYEVALKDRADLKQKMTHTRKLLGDHMCFLEKMSKKGKECLLQRDEMRDCMEKAIEAKDAADMCLQDLEIHSSAAITQLRRDLESERLLCESVKEAYKEQRSYNEEVAEFVGRAQSVSSQVEEDRTQLQRQCSQAKELMSRYRHLFDVMKEKTQSALEQYEGIVMERDVAVLENEKLCGYLESMNSQTEQMKLENSRLGSELESLMGTLCTRKVEIEQLKEEKLELEDLLSAKNTSMKLLEKELDEATARGHEYQDRIKHLVEQISVLKSDLSETLNQKQDLQKRLEMVANEHASQITYYTESLEFLEQENSVCREQVTEVESQLRTHHRTVLERNFQCEDLKDTIKDLQKEVNDSQEKLSHSQKEVQSRMMKLNKDISDSFMEIFKIKSQMLELIENLREDTKSEAIQCLPKSQTPGRSLVPSKDEELMTTNISAADLKDQREGIGSKTSAFTLVHPVSSPSAGSPQDHLPVVVNELSGIVADVISTSSSAIERKQQTIQDLRMQISSLKEELQNLTFQHTSEVRMLQEEVGNLKRRNSILDQKTNSKEKCISELQEVVNQQEQKILQQFSKSKESEVLIQENAALQLSLKVCEKEVEVLKKELAQNSTEAARNWIQEKLLLHKDLTTLGQKLVDTEYSKSEAIQRLLRHKDILKANQSHSDAEVKKLDNMIVRIRQDLLSIPEVVNNCDKLRQLVDFLNYGSRSEETNQ</sequence>
<name>A0A8J6FFB5_ELECQ</name>
<dbReference type="Gene3D" id="1.10.287.1490">
    <property type="match status" value="1"/>
</dbReference>
<dbReference type="PANTHER" id="PTHR15347:SF1">
    <property type="entry name" value="SPERM-ASSOCIATED ANTIGEN 5"/>
    <property type="match status" value="1"/>
</dbReference>
<dbReference type="EMBL" id="WNTK01000004">
    <property type="protein sequence ID" value="KAG9485950.1"/>
    <property type="molecule type" value="Genomic_DNA"/>
</dbReference>
<feature type="coiled-coil region" evidence="1">
    <location>
        <begin position="1222"/>
        <end position="1249"/>
    </location>
</feature>
<dbReference type="InterPro" id="IPR028728">
    <property type="entry name" value="Astrin"/>
</dbReference>
<dbReference type="OrthoDB" id="5972338at2759"/>
<feature type="coiled-coil region" evidence="1">
    <location>
        <begin position="854"/>
        <end position="1004"/>
    </location>
</feature>
<dbReference type="GO" id="GO:0051301">
    <property type="term" value="P:cell division"/>
    <property type="evidence" value="ECO:0007669"/>
    <property type="project" value="InterPro"/>
</dbReference>
<dbReference type="GO" id="GO:0051988">
    <property type="term" value="P:regulation of attachment of spindle microtubules to kinetochore"/>
    <property type="evidence" value="ECO:0007669"/>
    <property type="project" value="InterPro"/>
</dbReference>
<reference evidence="2" key="1">
    <citation type="thesis" date="2020" institute="ProQuest LLC" country="789 East Eisenhower Parkway, Ann Arbor, MI, USA">
        <title>Comparative Genomics and Chromosome Evolution.</title>
        <authorList>
            <person name="Mudd A.B."/>
        </authorList>
    </citation>
    <scope>NUCLEOTIDE SEQUENCE</scope>
    <source>
        <strain evidence="2">HN-11 Male</strain>
        <tissue evidence="2">Kidney and liver</tissue>
    </source>
</reference>
<protein>
    <recommendedName>
        <fullName evidence="4">Sperm-associated antigen 5</fullName>
    </recommendedName>
</protein>
<dbReference type="Proteomes" id="UP000770717">
    <property type="component" value="Unassembled WGS sequence"/>
</dbReference>
<proteinExistence type="predicted"/>
<keyword evidence="3" id="KW-1185">Reference proteome</keyword>
<dbReference type="PANTHER" id="PTHR15347">
    <property type="entry name" value="SPERM-ASSOCIATED ANTIGEN 5"/>
    <property type="match status" value="1"/>
</dbReference>
<evidence type="ECO:0000313" key="2">
    <source>
        <dbReference type="EMBL" id="KAG9485950.1"/>
    </source>
</evidence>
<feature type="coiled-coil region" evidence="1">
    <location>
        <begin position="1131"/>
        <end position="1183"/>
    </location>
</feature>
<gene>
    <name evidence="2" type="ORF">GDO78_008834</name>
</gene>
<accession>A0A8J6FFB5</accession>
<comment type="caution">
    <text evidence="2">The sequence shown here is derived from an EMBL/GenBank/DDBJ whole genome shotgun (WGS) entry which is preliminary data.</text>
</comment>
<keyword evidence="1" id="KW-0175">Coiled coil</keyword>